<reference evidence="2 3" key="1">
    <citation type="submission" date="2015-01" db="EMBL/GenBank/DDBJ databases">
        <title>The Genome Sequence of Ochroconis gallopava CBS43764.</title>
        <authorList>
            <consortium name="The Broad Institute Genomics Platform"/>
            <person name="Cuomo C."/>
            <person name="de Hoog S."/>
            <person name="Gorbushina A."/>
            <person name="Stielow B."/>
            <person name="Teixiera M."/>
            <person name="Abouelleil A."/>
            <person name="Chapman S.B."/>
            <person name="Priest M."/>
            <person name="Young S.K."/>
            <person name="Wortman J."/>
            <person name="Nusbaum C."/>
            <person name="Birren B."/>
        </authorList>
    </citation>
    <scope>NUCLEOTIDE SEQUENCE [LARGE SCALE GENOMIC DNA]</scope>
    <source>
        <strain evidence="2 3">CBS 43764</strain>
    </source>
</reference>
<name>A0A0D1Z0N5_9PEZI</name>
<protein>
    <recommendedName>
        <fullName evidence="4">SMP-30/Gluconolactonase/LRE-like region domain-containing protein</fullName>
    </recommendedName>
</protein>
<dbReference type="InParanoid" id="A0A0D1Z0N5"/>
<dbReference type="Proteomes" id="UP000053259">
    <property type="component" value="Unassembled WGS sequence"/>
</dbReference>
<dbReference type="RefSeq" id="XP_016216386.1">
    <property type="nucleotide sequence ID" value="XM_016356080.1"/>
</dbReference>
<gene>
    <name evidence="2" type="ORF">PV09_02951</name>
</gene>
<proteinExistence type="predicted"/>
<dbReference type="GeneID" id="27310924"/>
<dbReference type="InterPro" id="IPR052998">
    <property type="entry name" value="Hetero-Diels-Alderase-like"/>
</dbReference>
<keyword evidence="3" id="KW-1185">Reference proteome</keyword>
<accession>A0A0D1Z0N5</accession>
<dbReference type="OrthoDB" id="9977941at2759"/>
<dbReference type="Gene3D" id="2.120.10.30">
    <property type="entry name" value="TolB, C-terminal domain"/>
    <property type="match status" value="1"/>
</dbReference>
<dbReference type="PANTHER" id="PTHR42060:SF1">
    <property type="entry name" value="NHL REPEAT-CONTAINING PROTEIN"/>
    <property type="match status" value="1"/>
</dbReference>
<evidence type="ECO:0000313" key="2">
    <source>
        <dbReference type="EMBL" id="KIW06517.1"/>
    </source>
</evidence>
<dbReference type="InterPro" id="IPR011042">
    <property type="entry name" value="6-blade_b-propeller_TolB-like"/>
</dbReference>
<dbReference type="PANTHER" id="PTHR42060">
    <property type="entry name" value="NHL REPEAT-CONTAINING PROTEIN-RELATED"/>
    <property type="match status" value="1"/>
</dbReference>
<organism evidence="2 3">
    <name type="scientific">Verruconis gallopava</name>
    <dbReference type="NCBI Taxonomy" id="253628"/>
    <lineage>
        <taxon>Eukaryota</taxon>
        <taxon>Fungi</taxon>
        <taxon>Dikarya</taxon>
        <taxon>Ascomycota</taxon>
        <taxon>Pezizomycotina</taxon>
        <taxon>Dothideomycetes</taxon>
        <taxon>Pleosporomycetidae</taxon>
        <taxon>Venturiales</taxon>
        <taxon>Sympoventuriaceae</taxon>
        <taxon>Verruconis</taxon>
    </lineage>
</organism>
<evidence type="ECO:0000256" key="1">
    <source>
        <dbReference type="SAM" id="SignalP"/>
    </source>
</evidence>
<feature type="signal peptide" evidence="1">
    <location>
        <begin position="1"/>
        <end position="20"/>
    </location>
</feature>
<dbReference type="HOGENOM" id="CLU_052989_1_0_1"/>
<evidence type="ECO:0008006" key="4">
    <source>
        <dbReference type="Google" id="ProtNLM"/>
    </source>
</evidence>
<sequence length="288" mass="30909">MLGWKYISPLLCTLSAQVSATSVSVLYQFPSGTWIENMAVRSNGNILVVLWSAPEVYEINPFVLPSTAQLVARSSYSLWTFDLRTSKLSGKAELSRIIASVPNVGILNGLTKLSNTMLLASDTKLGAVVRFDLRSNSSEVAIKDDTMVGLPLDLGAGINGIRARNSTIYYNNSIRGIFCRLEEDTRSGDAIGSAHVVADGLGFLDDLAIGRDQDDPSYLMQYLAGSVVQVQANGSSAVVADGLDFPSSAQFGRTLEDGNRLYVTSTGFPPGLYLKGLFAGGKVYMIDL</sequence>
<dbReference type="STRING" id="253628.A0A0D1Z0N5"/>
<feature type="chain" id="PRO_5002247424" description="SMP-30/Gluconolactonase/LRE-like region domain-containing protein" evidence="1">
    <location>
        <begin position="21"/>
        <end position="288"/>
    </location>
</feature>
<dbReference type="SUPFAM" id="SSF63829">
    <property type="entry name" value="Calcium-dependent phosphotriesterase"/>
    <property type="match status" value="1"/>
</dbReference>
<dbReference type="EMBL" id="KN847535">
    <property type="protein sequence ID" value="KIW06517.1"/>
    <property type="molecule type" value="Genomic_DNA"/>
</dbReference>
<evidence type="ECO:0000313" key="3">
    <source>
        <dbReference type="Proteomes" id="UP000053259"/>
    </source>
</evidence>
<dbReference type="AlphaFoldDB" id="A0A0D1Z0N5"/>
<keyword evidence="1" id="KW-0732">Signal</keyword>
<dbReference type="VEuPathDB" id="FungiDB:PV09_02951"/>